<feature type="domain" description="Methyltransferase" evidence="1">
    <location>
        <begin position="148"/>
        <end position="263"/>
    </location>
</feature>
<name>A0A1Y2FUE6_PROLT</name>
<dbReference type="InterPro" id="IPR029063">
    <property type="entry name" value="SAM-dependent_MTases_sf"/>
</dbReference>
<dbReference type="Proteomes" id="UP000193685">
    <property type="component" value="Unassembled WGS sequence"/>
</dbReference>
<gene>
    <name evidence="3" type="ORF">BCR37DRAFT_384954</name>
</gene>
<sequence length="301" mass="32190">MEDTKSHHTCDRIEFLPRLAKLGHPATAAEIATSLQLTERYVQELCNALACFELLTYDAAAASYAVPEATRIVLGSEVNRDTFDGVAQAIHSLHGVADKVADSIKGETKGVPFGAFTGIVEAIKGMNQPAIIAGEIFNWTRPLQQQLEQGIRWVDVGCGSGQFVLQLAQRYADSKFLGIDLSIESIAACQASLDAISPPLTNVTFKAIPIEKLDSVSLGGDIDILSTFDVIHDVPGSSAALKGIYNALKKGGYYFMVEPKVSSNVEDNIGPRGGFIYSISLMHCLTQNLANDGEGLGAGWA</sequence>
<dbReference type="PANTHER" id="PTHR45128">
    <property type="entry name" value="METHYLTRANSFERASE TYPE 11"/>
    <property type="match status" value="1"/>
</dbReference>
<dbReference type="InterPro" id="IPR053173">
    <property type="entry name" value="SAM-binding_MTase"/>
</dbReference>
<keyword evidence="4" id="KW-1185">Reference proteome</keyword>
<organism evidence="3 4">
    <name type="scientific">Protomyces lactucae-debilis</name>
    <dbReference type="NCBI Taxonomy" id="2754530"/>
    <lineage>
        <taxon>Eukaryota</taxon>
        <taxon>Fungi</taxon>
        <taxon>Dikarya</taxon>
        <taxon>Ascomycota</taxon>
        <taxon>Taphrinomycotina</taxon>
        <taxon>Taphrinomycetes</taxon>
        <taxon>Taphrinales</taxon>
        <taxon>Protomycetaceae</taxon>
        <taxon>Protomyces</taxon>
    </lineage>
</organism>
<dbReference type="OrthoDB" id="2013972at2759"/>
<dbReference type="Pfam" id="PF13847">
    <property type="entry name" value="Methyltransf_31"/>
    <property type="match status" value="1"/>
</dbReference>
<dbReference type="AlphaFoldDB" id="A0A1Y2FUE6"/>
<keyword evidence="3" id="KW-0808">Transferase</keyword>
<dbReference type="CDD" id="cd02440">
    <property type="entry name" value="AdoMet_MTases"/>
    <property type="match status" value="1"/>
</dbReference>
<reference evidence="3 4" key="1">
    <citation type="submission" date="2016-07" db="EMBL/GenBank/DDBJ databases">
        <title>Pervasive Adenine N6-methylation of Active Genes in Fungi.</title>
        <authorList>
            <consortium name="DOE Joint Genome Institute"/>
            <person name="Mondo S.J."/>
            <person name="Dannebaum R.O."/>
            <person name="Kuo R.C."/>
            <person name="Labutti K."/>
            <person name="Haridas S."/>
            <person name="Kuo A."/>
            <person name="Salamov A."/>
            <person name="Ahrendt S.R."/>
            <person name="Lipzen A."/>
            <person name="Sullivan W."/>
            <person name="Andreopoulos W.B."/>
            <person name="Clum A."/>
            <person name="Lindquist E."/>
            <person name="Daum C."/>
            <person name="Ramamoorthy G.K."/>
            <person name="Gryganskyi A."/>
            <person name="Culley D."/>
            <person name="Magnuson J.K."/>
            <person name="James T.Y."/>
            <person name="O'Malley M.A."/>
            <person name="Stajich J.E."/>
            <person name="Spatafora J.W."/>
            <person name="Visel A."/>
            <person name="Grigoriev I.V."/>
        </authorList>
    </citation>
    <scope>NUCLEOTIDE SEQUENCE [LARGE SCALE GENOMIC DNA]</scope>
    <source>
        <strain evidence="3 4">12-1054</strain>
    </source>
</reference>
<comment type="caution">
    <text evidence="3">The sequence shown here is derived from an EMBL/GenBank/DDBJ whole genome shotgun (WGS) entry which is preliminary data.</text>
</comment>
<dbReference type="GeneID" id="63786906"/>
<accession>A0A1Y2FUE6</accession>
<dbReference type="RefSeq" id="XP_040728136.1">
    <property type="nucleotide sequence ID" value="XM_040870307.1"/>
</dbReference>
<evidence type="ECO:0000259" key="2">
    <source>
        <dbReference type="Pfam" id="PF21320"/>
    </source>
</evidence>
<evidence type="ECO:0000313" key="3">
    <source>
        <dbReference type="EMBL" id="ORY87641.1"/>
    </source>
</evidence>
<dbReference type="InterPro" id="IPR048711">
    <property type="entry name" value="WHD_Rv2258c"/>
</dbReference>
<evidence type="ECO:0000313" key="4">
    <source>
        <dbReference type="Proteomes" id="UP000193685"/>
    </source>
</evidence>
<dbReference type="Pfam" id="PF21320">
    <property type="entry name" value="WHD_Rv2258c"/>
    <property type="match status" value="1"/>
</dbReference>
<feature type="domain" description="S-adenosylmethionine-dependent methyltransferase Rv2258c-like winged HTH" evidence="2">
    <location>
        <begin position="18"/>
        <end position="72"/>
    </location>
</feature>
<dbReference type="Gene3D" id="3.40.50.150">
    <property type="entry name" value="Vaccinia Virus protein VP39"/>
    <property type="match status" value="1"/>
</dbReference>
<dbReference type="GO" id="GO:0008168">
    <property type="term" value="F:methyltransferase activity"/>
    <property type="evidence" value="ECO:0007669"/>
    <property type="project" value="UniProtKB-KW"/>
</dbReference>
<proteinExistence type="predicted"/>
<dbReference type="InterPro" id="IPR025714">
    <property type="entry name" value="Methyltranfer_dom"/>
</dbReference>
<dbReference type="OMA" id="FVGFDYH"/>
<dbReference type="STRING" id="56484.A0A1Y2FUE6"/>
<evidence type="ECO:0000259" key="1">
    <source>
        <dbReference type="Pfam" id="PF13847"/>
    </source>
</evidence>
<dbReference type="SUPFAM" id="SSF53335">
    <property type="entry name" value="S-adenosyl-L-methionine-dependent methyltransferases"/>
    <property type="match status" value="1"/>
</dbReference>
<keyword evidence="3" id="KW-0489">Methyltransferase</keyword>
<dbReference type="EMBL" id="MCFI01000001">
    <property type="protein sequence ID" value="ORY87641.1"/>
    <property type="molecule type" value="Genomic_DNA"/>
</dbReference>
<dbReference type="PANTHER" id="PTHR45128:SF1">
    <property type="entry name" value="S-ADENOSYLMETHIONINE-DEPENDENT METHYLTRANSFERASE RV2258C"/>
    <property type="match status" value="1"/>
</dbReference>
<dbReference type="GO" id="GO:0032259">
    <property type="term" value="P:methylation"/>
    <property type="evidence" value="ECO:0007669"/>
    <property type="project" value="UniProtKB-KW"/>
</dbReference>
<protein>
    <submittedName>
        <fullName evidence="3">S-adenosyl-L-methionine-dependent methyltransferase</fullName>
    </submittedName>
</protein>